<reference evidence="1" key="1">
    <citation type="journal article" date="2020" name="Stud. Mycol.">
        <title>101 Dothideomycetes genomes: a test case for predicting lifestyles and emergence of pathogens.</title>
        <authorList>
            <person name="Haridas S."/>
            <person name="Albert R."/>
            <person name="Binder M."/>
            <person name="Bloem J."/>
            <person name="Labutti K."/>
            <person name="Salamov A."/>
            <person name="Andreopoulos B."/>
            <person name="Baker S."/>
            <person name="Barry K."/>
            <person name="Bills G."/>
            <person name="Bluhm B."/>
            <person name="Cannon C."/>
            <person name="Castanera R."/>
            <person name="Culley D."/>
            <person name="Daum C."/>
            <person name="Ezra D."/>
            <person name="Gonzalez J."/>
            <person name="Henrissat B."/>
            <person name="Kuo A."/>
            <person name="Liang C."/>
            <person name="Lipzen A."/>
            <person name="Lutzoni F."/>
            <person name="Magnuson J."/>
            <person name="Mondo S."/>
            <person name="Nolan M."/>
            <person name="Ohm R."/>
            <person name="Pangilinan J."/>
            <person name="Park H.-J."/>
            <person name="Ramirez L."/>
            <person name="Alfaro M."/>
            <person name="Sun H."/>
            <person name="Tritt A."/>
            <person name="Yoshinaga Y."/>
            <person name="Zwiers L.-H."/>
            <person name="Turgeon B."/>
            <person name="Goodwin S."/>
            <person name="Spatafora J."/>
            <person name="Crous P."/>
            <person name="Grigoriev I."/>
        </authorList>
    </citation>
    <scope>NUCLEOTIDE SEQUENCE</scope>
    <source>
        <strain evidence="1">CBS 262.69</strain>
    </source>
</reference>
<sequence length="83" mass="9417">MQAVVLSVLDSGSLRALLLHFANSLFRVYAQLPYCLLPVRRMKMRISTGRPSLHDDSWAHGWLCAGWQGKTRTRDGGWWDGAM</sequence>
<dbReference type="Proteomes" id="UP000799640">
    <property type="component" value="Unassembled WGS sequence"/>
</dbReference>
<dbReference type="AlphaFoldDB" id="A0A6G1IB53"/>
<accession>A0A6G1IB53</accession>
<keyword evidence="2" id="KW-1185">Reference proteome</keyword>
<evidence type="ECO:0000313" key="1">
    <source>
        <dbReference type="EMBL" id="KAF2405528.1"/>
    </source>
</evidence>
<proteinExistence type="predicted"/>
<name>A0A6G1IB53_9PEZI</name>
<organism evidence="1 2">
    <name type="scientific">Trichodelitschia bisporula</name>
    <dbReference type="NCBI Taxonomy" id="703511"/>
    <lineage>
        <taxon>Eukaryota</taxon>
        <taxon>Fungi</taxon>
        <taxon>Dikarya</taxon>
        <taxon>Ascomycota</taxon>
        <taxon>Pezizomycotina</taxon>
        <taxon>Dothideomycetes</taxon>
        <taxon>Dothideomycetes incertae sedis</taxon>
        <taxon>Phaeotrichales</taxon>
        <taxon>Phaeotrichaceae</taxon>
        <taxon>Trichodelitschia</taxon>
    </lineage>
</organism>
<evidence type="ECO:0000313" key="2">
    <source>
        <dbReference type="Proteomes" id="UP000799640"/>
    </source>
</evidence>
<dbReference type="EMBL" id="ML996687">
    <property type="protein sequence ID" value="KAF2405528.1"/>
    <property type="molecule type" value="Genomic_DNA"/>
</dbReference>
<protein>
    <submittedName>
        <fullName evidence="1">Uncharacterized protein</fullName>
    </submittedName>
</protein>
<gene>
    <name evidence="1" type="ORF">EJ06DRAFT_526047</name>
</gene>